<accession>A0A6G1KT30</accession>
<evidence type="ECO:0000256" key="1">
    <source>
        <dbReference type="SAM" id="MobiDB-lite"/>
    </source>
</evidence>
<protein>
    <submittedName>
        <fullName evidence="2">Uncharacterized protein</fullName>
    </submittedName>
</protein>
<organism evidence="2 3">
    <name type="scientific">Pleomassaria siparia CBS 279.74</name>
    <dbReference type="NCBI Taxonomy" id="1314801"/>
    <lineage>
        <taxon>Eukaryota</taxon>
        <taxon>Fungi</taxon>
        <taxon>Dikarya</taxon>
        <taxon>Ascomycota</taxon>
        <taxon>Pezizomycotina</taxon>
        <taxon>Dothideomycetes</taxon>
        <taxon>Pleosporomycetidae</taxon>
        <taxon>Pleosporales</taxon>
        <taxon>Pleomassariaceae</taxon>
        <taxon>Pleomassaria</taxon>
    </lineage>
</organism>
<reference evidence="2" key="1">
    <citation type="journal article" date="2020" name="Stud. Mycol.">
        <title>101 Dothideomycetes genomes: a test case for predicting lifestyles and emergence of pathogens.</title>
        <authorList>
            <person name="Haridas S."/>
            <person name="Albert R."/>
            <person name="Binder M."/>
            <person name="Bloem J."/>
            <person name="Labutti K."/>
            <person name="Salamov A."/>
            <person name="Andreopoulos B."/>
            <person name="Baker S."/>
            <person name="Barry K."/>
            <person name="Bills G."/>
            <person name="Bluhm B."/>
            <person name="Cannon C."/>
            <person name="Castanera R."/>
            <person name="Culley D."/>
            <person name="Daum C."/>
            <person name="Ezra D."/>
            <person name="Gonzalez J."/>
            <person name="Henrissat B."/>
            <person name="Kuo A."/>
            <person name="Liang C."/>
            <person name="Lipzen A."/>
            <person name="Lutzoni F."/>
            <person name="Magnuson J."/>
            <person name="Mondo S."/>
            <person name="Nolan M."/>
            <person name="Ohm R."/>
            <person name="Pangilinan J."/>
            <person name="Park H.-J."/>
            <person name="Ramirez L."/>
            <person name="Alfaro M."/>
            <person name="Sun H."/>
            <person name="Tritt A."/>
            <person name="Yoshinaga Y."/>
            <person name="Zwiers L.-H."/>
            <person name="Turgeon B."/>
            <person name="Goodwin S."/>
            <person name="Spatafora J."/>
            <person name="Crous P."/>
            <person name="Grigoriev I."/>
        </authorList>
    </citation>
    <scope>NUCLEOTIDE SEQUENCE</scope>
    <source>
        <strain evidence="2">CBS 279.74</strain>
    </source>
</reference>
<evidence type="ECO:0000313" key="3">
    <source>
        <dbReference type="Proteomes" id="UP000799428"/>
    </source>
</evidence>
<dbReference type="Proteomes" id="UP000799428">
    <property type="component" value="Unassembled WGS sequence"/>
</dbReference>
<proteinExistence type="predicted"/>
<sequence length="239" mass="26303">MHFAPSPSVDKKFASEGFEEPNGKTEKTGWTEFNEYNNGRGIQCDRLILSLNPGKLFVLLLIYKKSRGWLRLKQIHVRPSQGIATTSPLLTNDLQALCASFPTAGTSICIPIAKKCKPYQLSVDLSDTCRSIAQQQGVSWVQAGMGQSGDLCFTIWRGWINPSPVYTAPPVKVNETSSEYHVTIQVAESGTRSSCHGFVGWYGLDKAASLEWNPGLGVDCEKFHFGTVHLHLHPLGNGH</sequence>
<dbReference type="OrthoDB" id="5985073at2759"/>
<keyword evidence="3" id="KW-1185">Reference proteome</keyword>
<dbReference type="EMBL" id="MU005764">
    <property type="protein sequence ID" value="KAF2715705.1"/>
    <property type="molecule type" value="Genomic_DNA"/>
</dbReference>
<name>A0A6G1KT30_9PLEO</name>
<gene>
    <name evidence="2" type="ORF">K504DRAFT_487321</name>
</gene>
<feature type="region of interest" description="Disordered" evidence="1">
    <location>
        <begin position="1"/>
        <end position="27"/>
    </location>
</feature>
<evidence type="ECO:0000313" key="2">
    <source>
        <dbReference type="EMBL" id="KAF2715705.1"/>
    </source>
</evidence>
<dbReference type="AlphaFoldDB" id="A0A6G1KT30"/>